<feature type="region of interest" description="Disordered" evidence="1">
    <location>
        <begin position="1"/>
        <end position="40"/>
    </location>
</feature>
<feature type="compositionally biased region" description="Basic and acidic residues" evidence="1">
    <location>
        <begin position="1"/>
        <end position="22"/>
    </location>
</feature>
<reference evidence="2 3" key="1">
    <citation type="journal article" date="2013" name="Genome Announc.">
        <title>Complete Genome Sequence of Burkholderia sp. Strain RPE64, Bacterial Symbiont of the Bean Bug Riptortus pedestris.</title>
        <authorList>
            <person name="Shibata T.F."/>
            <person name="Maeda T."/>
            <person name="Nikoh N."/>
            <person name="Yamaguchi K."/>
            <person name="Oshima K."/>
            <person name="Hattori M."/>
            <person name="Nishiyama T."/>
            <person name="Hasebe M."/>
            <person name="Fukatsu T."/>
            <person name="Kikuchi Y."/>
            <person name="Shigenobu S."/>
        </authorList>
    </citation>
    <scope>NUCLEOTIDE SEQUENCE [LARGE SCALE GENOMIC DNA]</scope>
</reference>
<dbReference type="AlphaFoldDB" id="R4WLZ9"/>
<reference evidence="2 3" key="2">
    <citation type="journal article" date="2018" name="Int. J. Syst. Evol. Microbiol.">
        <title>Burkholderia insecticola sp. nov., a gut symbiotic bacterium of the bean bug Riptortus pedestris.</title>
        <authorList>
            <person name="Takeshita K."/>
            <person name="Tamaki H."/>
            <person name="Ohbayashi T."/>
            <person name="Meng X.-Y."/>
            <person name="Sone T."/>
            <person name="Mitani Y."/>
            <person name="Peeters C."/>
            <person name="Kikuchi Y."/>
            <person name="Vandamme P."/>
        </authorList>
    </citation>
    <scope>NUCLEOTIDE SEQUENCE [LARGE SCALE GENOMIC DNA]</scope>
    <source>
        <strain evidence="2">RPE64</strain>
    </source>
</reference>
<feature type="compositionally biased region" description="Basic residues" evidence="1">
    <location>
        <begin position="23"/>
        <end position="32"/>
    </location>
</feature>
<dbReference type="KEGG" id="buo:BRPE64_BCDS08780"/>
<gene>
    <name evidence="2" type="ORF">BRPE64_BCDS08780</name>
</gene>
<protein>
    <submittedName>
        <fullName evidence="2">Uncharacterized protein</fullName>
    </submittedName>
</protein>
<evidence type="ECO:0000313" key="2">
    <source>
        <dbReference type="EMBL" id="BAN25539.1"/>
    </source>
</evidence>
<accession>R4WLZ9</accession>
<evidence type="ECO:0000256" key="1">
    <source>
        <dbReference type="SAM" id="MobiDB-lite"/>
    </source>
</evidence>
<proteinExistence type="predicted"/>
<keyword evidence="3" id="KW-1185">Reference proteome</keyword>
<name>R4WLZ9_9BURK</name>
<evidence type="ECO:0000313" key="3">
    <source>
        <dbReference type="Proteomes" id="UP000013966"/>
    </source>
</evidence>
<dbReference type="HOGENOM" id="CLU_3286160_0_0_4"/>
<dbReference type="EMBL" id="AP013059">
    <property type="protein sequence ID" value="BAN25539.1"/>
    <property type="molecule type" value="Genomic_DNA"/>
</dbReference>
<dbReference type="PATRIC" id="fig|758793.3.peg.3785"/>
<sequence length="40" mass="4877">MVARERSPGAERRAHERMMMDLHRRRISRRKEKAPQAMPF</sequence>
<dbReference type="Proteomes" id="UP000013966">
    <property type="component" value="Chromosome 2"/>
</dbReference>
<organism evidence="2 3">
    <name type="scientific">Caballeronia insecticola</name>
    <dbReference type="NCBI Taxonomy" id="758793"/>
    <lineage>
        <taxon>Bacteria</taxon>
        <taxon>Pseudomonadati</taxon>
        <taxon>Pseudomonadota</taxon>
        <taxon>Betaproteobacteria</taxon>
        <taxon>Burkholderiales</taxon>
        <taxon>Burkholderiaceae</taxon>
        <taxon>Caballeronia</taxon>
    </lineage>
</organism>